<organism evidence="2 3">
    <name type="scientific">Micromonospora viridifaciens</name>
    <dbReference type="NCBI Taxonomy" id="1881"/>
    <lineage>
        <taxon>Bacteria</taxon>
        <taxon>Bacillati</taxon>
        <taxon>Actinomycetota</taxon>
        <taxon>Actinomycetes</taxon>
        <taxon>Micromonosporales</taxon>
        <taxon>Micromonosporaceae</taxon>
        <taxon>Micromonospora</taxon>
    </lineage>
</organism>
<evidence type="ECO:0000313" key="3">
    <source>
        <dbReference type="Proteomes" id="UP000198242"/>
    </source>
</evidence>
<keyword evidence="3" id="KW-1185">Reference proteome</keyword>
<keyword evidence="1" id="KW-0812">Transmembrane</keyword>
<protein>
    <submittedName>
        <fullName evidence="2">Uncharacterized protein</fullName>
    </submittedName>
</protein>
<accession>A0A1C4ZR85</accession>
<keyword evidence="1" id="KW-1133">Transmembrane helix</keyword>
<evidence type="ECO:0000256" key="1">
    <source>
        <dbReference type="SAM" id="Phobius"/>
    </source>
</evidence>
<dbReference type="AlphaFoldDB" id="A0A1C4ZR85"/>
<evidence type="ECO:0000313" key="2">
    <source>
        <dbReference type="EMBL" id="SCF35402.1"/>
    </source>
</evidence>
<dbReference type="EMBL" id="LT607411">
    <property type="protein sequence ID" value="SCF35402.1"/>
    <property type="molecule type" value="Genomic_DNA"/>
</dbReference>
<name>A0A1C4ZR85_MICVI</name>
<sequence length="50" mass="5386">MGRDADLGVAARLSSRSLHHGSTMVEPQITAYFPLFGTGCMTVSVMLLFL</sequence>
<keyword evidence="1" id="KW-0472">Membrane</keyword>
<reference evidence="3" key="1">
    <citation type="submission" date="2016-06" db="EMBL/GenBank/DDBJ databases">
        <authorList>
            <person name="Varghese N."/>
            <person name="Submissions Spin"/>
        </authorList>
    </citation>
    <scope>NUCLEOTIDE SEQUENCE [LARGE SCALE GENOMIC DNA]</scope>
    <source>
        <strain evidence="3">DSM 43909</strain>
    </source>
</reference>
<gene>
    <name evidence="2" type="ORF">GA0074695_5975</name>
</gene>
<dbReference type="Proteomes" id="UP000198242">
    <property type="component" value="Chromosome I"/>
</dbReference>
<proteinExistence type="predicted"/>
<feature type="transmembrane region" description="Helical" evidence="1">
    <location>
        <begin position="29"/>
        <end position="49"/>
    </location>
</feature>